<dbReference type="InterPro" id="IPR000172">
    <property type="entry name" value="GMC_OxRdtase_N"/>
</dbReference>
<name>A0A918F5P8_9DEIO</name>
<dbReference type="SUPFAM" id="SSF54373">
    <property type="entry name" value="FAD-linked reductases, C-terminal domain"/>
    <property type="match status" value="1"/>
</dbReference>
<dbReference type="Pfam" id="PF05199">
    <property type="entry name" value="GMC_oxred_C"/>
    <property type="match status" value="1"/>
</dbReference>
<evidence type="ECO:0000259" key="5">
    <source>
        <dbReference type="Pfam" id="PF00732"/>
    </source>
</evidence>
<keyword evidence="2" id="KW-0285">Flavoprotein</keyword>
<dbReference type="EMBL" id="BMQL01000006">
    <property type="protein sequence ID" value="GGR03478.1"/>
    <property type="molecule type" value="Genomic_DNA"/>
</dbReference>
<evidence type="ECO:0000313" key="7">
    <source>
        <dbReference type="EMBL" id="GGR03478.1"/>
    </source>
</evidence>
<reference evidence="7" key="1">
    <citation type="journal article" date="2014" name="Int. J. Syst. Evol. Microbiol.">
        <title>Complete genome sequence of Corynebacterium casei LMG S-19264T (=DSM 44701T), isolated from a smear-ripened cheese.</title>
        <authorList>
            <consortium name="US DOE Joint Genome Institute (JGI-PGF)"/>
            <person name="Walter F."/>
            <person name="Albersmeier A."/>
            <person name="Kalinowski J."/>
            <person name="Ruckert C."/>
        </authorList>
    </citation>
    <scope>NUCLEOTIDE SEQUENCE</scope>
    <source>
        <strain evidence="7">JCM 31311</strain>
    </source>
</reference>
<feature type="domain" description="Glucose-methanol-choline oxidoreductase C-terminal" evidence="6">
    <location>
        <begin position="441"/>
        <end position="564"/>
    </location>
</feature>
<evidence type="ECO:0000313" key="8">
    <source>
        <dbReference type="Proteomes" id="UP000603865"/>
    </source>
</evidence>
<dbReference type="SUPFAM" id="SSF51905">
    <property type="entry name" value="FAD/NAD(P)-binding domain"/>
    <property type="match status" value="1"/>
</dbReference>
<dbReference type="InterPro" id="IPR007867">
    <property type="entry name" value="GMC_OxRtase_C"/>
</dbReference>
<evidence type="ECO:0000256" key="2">
    <source>
        <dbReference type="ARBA" id="ARBA00022630"/>
    </source>
</evidence>
<comment type="similarity">
    <text evidence="1">Belongs to the GMC oxidoreductase family.</text>
</comment>
<accession>A0A918F5P8</accession>
<organism evidence="7 8">
    <name type="scientific">Deinococcus ruber</name>
    <dbReference type="NCBI Taxonomy" id="1848197"/>
    <lineage>
        <taxon>Bacteria</taxon>
        <taxon>Thermotogati</taxon>
        <taxon>Deinococcota</taxon>
        <taxon>Deinococci</taxon>
        <taxon>Deinococcales</taxon>
        <taxon>Deinococcaceae</taxon>
        <taxon>Deinococcus</taxon>
    </lineage>
</organism>
<dbReference type="RefSeq" id="WP_189089046.1">
    <property type="nucleotide sequence ID" value="NZ_BMQL01000006.1"/>
</dbReference>
<protein>
    <submittedName>
        <fullName evidence="7">GMC family oxidoreductase</fullName>
    </submittedName>
</protein>
<evidence type="ECO:0000256" key="3">
    <source>
        <dbReference type="ARBA" id="ARBA00022827"/>
    </source>
</evidence>
<comment type="caution">
    <text evidence="7">The sequence shown here is derived from an EMBL/GenBank/DDBJ whole genome shotgun (WGS) entry which is preliminary data.</text>
</comment>
<evidence type="ECO:0000256" key="1">
    <source>
        <dbReference type="ARBA" id="ARBA00010790"/>
    </source>
</evidence>
<dbReference type="Proteomes" id="UP000603865">
    <property type="component" value="Unassembled WGS sequence"/>
</dbReference>
<dbReference type="GO" id="GO:0050660">
    <property type="term" value="F:flavin adenine dinucleotide binding"/>
    <property type="evidence" value="ECO:0007669"/>
    <property type="project" value="InterPro"/>
</dbReference>
<feature type="domain" description="Glucose-methanol-choline oxidoreductase N-terminal" evidence="5">
    <location>
        <begin position="232"/>
        <end position="346"/>
    </location>
</feature>
<evidence type="ECO:0000259" key="6">
    <source>
        <dbReference type="Pfam" id="PF05199"/>
    </source>
</evidence>
<dbReference type="PANTHER" id="PTHR46056">
    <property type="entry name" value="LONG-CHAIN-ALCOHOL OXIDASE"/>
    <property type="match status" value="1"/>
</dbReference>
<dbReference type="AlphaFoldDB" id="A0A918F5P8"/>
<gene>
    <name evidence="7" type="ORF">GCM10008957_15450</name>
</gene>
<keyword evidence="3" id="KW-0274">FAD</keyword>
<dbReference type="Pfam" id="PF00732">
    <property type="entry name" value="GMC_oxred_N"/>
    <property type="match status" value="1"/>
</dbReference>
<reference evidence="7" key="2">
    <citation type="submission" date="2020-09" db="EMBL/GenBank/DDBJ databases">
        <authorList>
            <person name="Sun Q."/>
            <person name="Ohkuma M."/>
        </authorList>
    </citation>
    <scope>NUCLEOTIDE SEQUENCE</scope>
    <source>
        <strain evidence="7">JCM 31311</strain>
    </source>
</reference>
<keyword evidence="4" id="KW-0560">Oxidoreductase</keyword>
<keyword evidence="8" id="KW-1185">Reference proteome</keyword>
<evidence type="ECO:0000256" key="4">
    <source>
        <dbReference type="ARBA" id="ARBA00023002"/>
    </source>
</evidence>
<proteinExistence type="inferred from homology"/>
<dbReference type="PANTHER" id="PTHR46056:SF12">
    <property type="entry name" value="LONG-CHAIN-ALCOHOL OXIDASE"/>
    <property type="match status" value="1"/>
</dbReference>
<dbReference type="GO" id="GO:0016614">
    <property type="term" value="F:oxidoreductase activity, acting on CH-OH group of donors"/>
    <property type="evidence" value="ECO:0007669"/>
    <property type="project" value="InterPro"/>
</dbReference>
<sequence length="584" mass="62899">MAKKLPAVDAVMVGVGWTGGILAAELTRAGVSVVGLERGPSRDSNIEFAFPHIRDELKYGIRFGLAQDVSRDTLTFRNSAEQTALPMRQLGSFLLGSGTGGAGAHWNGQTWRWTPYDFEILSQTRARYGQGAIDEDMQIQDWGVTYQQLEPFYDKFERTAGIGGKAGNLQGKIQAGGNPFEGARASEYPNPPMKRSQLGDLFQTATQSMGYHPFPGPSANMTQAYTNPDGQSLGACMYCGHCERFGCDYNAKASPNNTVLPTAMATGKFDVRHNANVVRVNMDSSGKRAVSVTYIDLLTGEEIEQPADMIFLTSFTFGNVKLLLVSKIGDVYDPVTNKGTVGRNYTYQLSAGAGGTLDDKDLKVFAGAGAESVVIDDFNGDHFDHTGLGFLHGGSISASSSGARPIQSNPGGAAWGSAWKHAAAQAYNHSVGIGAQVSSLPFRSNHLDLDPTYRDAYGLPLVRMTFDYRGNESKRSQYLTAITTKILTAMGAKNVVGRGLPEHYSIVPYQSTHNQGGAIMGMDPSTSVVNPYMQHHQVSNLFVVGASSFPHNSGFNPTGTVGAMTYRLADALIKRYLKNPGFLT</sequence>
<dbReference type="InterPro" id="IPR036188">
    <property type="entry name" value="FAD/NAD-bd_sf"/>
</dbReference>
<dbReference type="Gene3D" id="3.50.50.60">
    <property type="entry name" value="FAD/NAD(P)-binding domain"/>
    <property type="match status" value="2"/>
</dbReference>